<feature type="signal peptide" evidence="9">
    <location>
        <begin position="1"/>
        <end position="23"/>
    </location>
</feature>
<feature type="transmembrane region" description="Helical" evidence="8">
    <location>
        <begin position="529"/>
        <end position="553"/>
    </location>
</feature>
<dbReference type="InterPro" id="IPR011014">
    <property type="entry name" value="MscS_channel_TM-2"/>
</dbReference>
<feature type="transmembrane region" description="Helical" evidence="8">
    <location>
        <begin position="909"/>
        <end position="937"/>
    </location>
</feature>
<feature type="domain" description="Mechanosensitive ion channel MscS porin" evidence="12">
    <location>
        <begin position="39"/>
        <end position="255"/>
    </location>
</feature>
<name>A0ABU7G1F0_9ALTE</name>
<dbReference type="InterPro" id="IPR023408">
    <property type="entry name" value="MscS_beta-dom_sf"/>
</dbReference>
<evidence type="ECO:0000256" key="8">
    <source>
        <dbReference type="SAM" id="Phobius"/>
    </source>
</evidence>
<keyword evidence="4 8" id="KW-0812">Transmembrane</keyword>
<dbReference type="SUPFAM" id="SSF50182">
    <property type="entry name" value="Sm-like ribonucleoproteins"/>
    <property type="match status" value="1"/>
</dbReference>
<evidence type="ECO:0000256" key="4">
    <source>
        <dbReference type="ARBA" id="ARBA00022692"/>
    </source>
</evidence>
<feature type="coiled-coil region" evidence="7">
    <location>
        <begin position="194"/>
        <end position="221"/>
    </location>
</feature>
<protein>
    <submittedName>
        <fullName evidence="15">Miniconductance mechanosensitive channel MscM</fullName>
    </submittedName>
</protein>
<dbReference type="Pfam" id="PF00924">
    <property type="entry name" value="MS_channel_2nd"/>
    <property type="match status" value="1"/>
</dbReference>
<dbReference type="Pfam" id="PF21082">
    <property type="entry name" value="MS_channel_3rd"/>
    <property type="match status" value="1"/>
</dbReference>
<evidence type="ECO:0000256" key="3">
    <source>
        <dbReference type="ARBA" id="ARBA00022475"/>
    </source>
</evidence>
<dbReference type="PANTHER" id="PTHR30347">
    <property type="entry name" value="POTASSIUM CHANNEL RELATED"/>
    <property type="match status" value="1"/>
</dbReference>
<evidence type="ECO:0000256" key="6">
    <source>
        <dbReference type="ARBA" id="ARBA00023136"/>
    </source>
</evidence>
<dbReference type="SUPFAM" id="SSF82861">
    <property type="entry name" value="Mechanosensitive channel protein MscS (YggB), transmembrane region"/>
    <property type="match status" value="1"/>
</dbReference>
<feature type="chain" id="PRO_5047456358" evidence="9">
    <location>
        <begin position="24"/>
        <end position="1092"/>
    </location>
</feature>
<feature type="transmembrane region" description="Helical" evidence="8">
    <location>
        <begin position="835"/>
        <end position="855"/>
    </location>
</feature>
<feature type="domain" description="Mechanosensitive ion channel MscS C-terminal" evidence="13">
    <location>
        <begin position="998"/>
        <end position="1081"/>
    </location>
</feature>
<dbReference type="Pfam" id="PF12794">
    <property type="entry name" value="MscS_TM"/>
    <property type="match status" value="1"/>
</dbReference>
<feature type="transmembrane region" description="Helical" evidence="8">
    <location>
        <begin position="705"/>
        <end position="726"/>
    </location>
</feature>
<accession>A0ABU7G1F0</accession>
<feature type="domain" description="Mechanosensitive ion channel MscS" evidence="10">
    <location>
        <begin position="925"/>
        <end position="990"/>
    </location>
</feature>
<dbReference type="EMBL" id="JAYDYW010000001">
    <property type="protein sequence ID" value="MEE1672280.1"/>
    <property type="molecule type" value="Genomic_DNA"/>
</dbReference>
<feature type="transmembrane region" description="Helical" evidence="8">
    <location>
        <begin position="565"/>
        <end position="583"/>
    </location>
</feature>
<keyword evidence="6 8" id="KW-0472">Membrane</keyword>
<evidence type="ECO:0000256" key="9">
    <source>
        <dbReference type="SAM" id="SignalP"/>
    </source>
</evidence>
<evidence type="ECO:0000256" key="7">
    <source>
        <dbReference type="SAM" id="Coils"/>
    </source>
</evidence>
<dbReference type="InterPro" id="IPR024393">
    <property type="entry name" value="MscS_porin"/>
</dbReference>
<dbReference type="Pfam" id="PF21088">
    <property type="entry name" value="MS_channel_1st"/>
    <property type="match status" value="1"/>
</dbReference>
<dbReference type="InterPro" id="IPR052702">
    <property type="entry name" value="MscS-like_channel"/>
</dbReference>
<dbReference type="InterPro" id="IPR011066">
    <property type="entry name" value="MscS_channel_C_sf"/>
</dbReference>
<feature type="transmembrane region" description="Helical" evidence="8">
    <location>
        <begin position="610"/>
        <end position="629"/>
    </location>
</feature>
<reference evidence="16" key="1">
    <citation type="submission" date="2023-07" db="EMBL/GenBank/DDBJ databases">
        <title>Draft genome sequence of Agarivorans aestuarii strain ZMCS4, a CAZymes producing bacteria isolated from the marine brown algae Clodostephus spongiosus.</title>
        <authorList>
            <person name="Lorente B."/>
            <person name="Cabral C."/>
            <person name="Frias J."/>
            <person name="Faria J."/>
            <person name="Toubarro D."/>
        </authorList>
    </citation>
    <scope>NUCLEOTIDE SEQUENCE [LARGE SCALE GENOMIC DNA]</scope>
    <source>
        <strain evidence="16">ZMCS4</strain>
    </source>
</reference>
<keyword evidence="9" id="KW-0732">Signal</keyword>
<feature type="transmembrane region" description="Helical" evidence="8">
    <location>
        <begin position="876"/>
        <end position="897"/>
    </location>
</feature>
<evidence type="ECO:0000256" key="2">
    <source>
        <dbReference type="ARBA" id="ARBA00008017"/>
    </source>
</evidence>
<feature type="domain" description="Mechanosensitive ion channel inner membrane" evidence="11">
    <location>
        <begin position="484"/>
        <end position="821"/>
    </location>
</feature>
<sequence>MTLSIFSRGFLVSLLFFCLAAQANVGGESHLKGLISSLDTQPSNLNTQQQQLIYEESLALLKEGNSYREKAKYYRGIINNFSRLRKEQQEQLNQYQAPVIENLAELNSNQLSEQLTIWQAQLSNTNNQIDELKQRQYRIDLDVSENHQRSGPLREQLTTVRAKLEQLEFGALNEVEEAERVRAQVNEASLTAQLAMLELAAQSANHRNELLQLELSVLQRKQLAEKRIVENVKNRLSLEHRAEAQRLSDQLAFSAPELLNEPVVKNLVEQNQLFQTELSALFEQSEEIADLQEQVNDELEHIKLTFANFKEQVSWLKVTRSYGEYLREQIASLPKSKAVAPIEQQIIEVRISKHRHQNLLYNQRTQSQRKAQREFIATLNPEHAQIFSQHLKLNQQLSDKYQLELDARLFELARLKLDYSKLNSQLNTINQEANQELFWTADVKAIDLSFFSDIRYSLVWLFSAQQYSQLSNAINKLSWLWLAWLALVAASVAYVYYLKKHWLKGYLQRIDSKTGNITRDKFSYTLANLLLSAAFATPLALFIGSAGFALMYQWSSPFARDVGDALFNVAIVMWLFHLLQQFCQKNGLLNTHFKWPLVNITQAILLIRRLVYVSLPLVFILNLCILQTSQPTYSGLARLSFIVLLLWVAYGFHSIYRIELPVNYHLDIFKAPQLAKKLIWGAAISIPLMAALASAAGFFATAFTVYWQVVLSFIIATVFLLGYLLIHRWMLLQRRRIAFDRAKVRRAEMIAQRQSEEDDPNSSNEGVIDSIDEPVIDLDTISAQSLGLLRAALVLSLVLVLLLSWSEMTSAFSFLDNVTLWESNSSRAGVATVDAITLRSLGSALLVFFFAVVLIRNLPGLLELMVLQHLSLNPGTGFAITTMINYMVILFSIFSGFGLLGIEWSKLQWLVAALTVGLGFGLQEIFANFISGLIILFEKPIRIGDTVTIRELTGTISNIETRATTIVDWDRKEIIVPNKAFITEQFINWSLTDPITRVVLMVQVKQGSDNELVTKLLQEAVDANSLVLANPAPEIYFTEYTNNGMKFEMRIHVSEMRYRLPMTHELYTLINDKFKANKVEIAYPQLDISLNT</sequence>
<keyword evidence="16" id="KW-1185">Reference proteome</keyword>
<dbReference type="InterPro" id="IPR006685">
    <property type="entry name" value="MscS_channel_2nd"/>
</dbReference>
<dbReference type="Proteomes" id="UP001310248">
    <property type="component" value="Unassembled WGS sequence"/>
</dbReference>
<feature type="transmembrane region" description="Helical" evidence="8">
    <location>
        <begin position="635"/>
        <end position="658"/>
    </location>
</feature>
<organism evidence="15 16">
    <name type="scientific">Agarivorans aestuarii</name>
    <dbReference type="NCBI Taxonomy" id="1563703"/>
    <lineage>
        <taxon>Bacteria</taxon>
        <taxon>Pseudomonadati</taxon>
        <taxon>Pseudomonadota</taxon>
        <taxon>Gammaproteobacteria</taxon>
        <taxon>Alteromonadales</taxon>
        <taxon>Alteromonadaceae</taxon>
        <taxon>Agarivorans</taxon>
    </lineage>
</organism>
<proteinExistence type="inferred from homology"/>
<evidence type="ECO:0000256" key="5">
    <source>
        <dbReference type="ARBA" id="ARBA00022989"/>
    </source>
</evidence>
<dbReference type="PANTHER" id="PTHR30347:SF9">
    <property type="entry name" value="MINICONDUCTANCE MECHANOSENSITIVE CHANNEL MSCM"/>
    <property type="match status" value="1"/>
</dbReference>
<dbReference type="NCBIfam" id="NF008180">
    <property type="entry name" value="PRK10929.1"/>
    <property type="match status" value="1"/>
</dbReference>
<comment type="caution">
    <text evidence="15">The sequence shown here is derived from an EMBL/GenBank/DDBJ whole genome shotgun (WGS) entry which is preliminary data.</text>
</comment>
<keyword evidence="3" id="KW-1003">Cell membrane</keyword>
<dbReference type="Gene3D" id="1.10.287.1260">
    <property type="match status" value="1"/>
</dbReference>
<feature type="transmembrane region" description="Helical" evidence="8">
    <location>
        <begin position="791"/>
        <end position="815"/>
    </location>
</feature>
<dbReference type="InterPro" id="IPR010920">
    <property type="entry name" value="LSM_dom_sf"/>
</dbReference>
<comment type="similarity">
    <text evidence="2">Belongs to the MscS (TC 1.A.23) family.</text>
</comment>
<dbReference type="InterPro" id="IPR049278">
    <property type="entry name" value="MS_channel_C"/>
</dbReference>
<evidence type="ECO:0000256" key="1">
    <source>
        <dbReference type="ARBA" id="ARBA00004651"/>
    </source>
</evidence>
<dbReference type="InterPro" id="IPR049142">
    <property type="entry name" value="MS_channel_1st"/>
</dbReference>
<gene>
    <name evidence="15" type="primary">mscM</name>
    <name evidence="15" type="ORF">SNR37_000047</name>
</gene>
<feature type="transmembrane region" description="Helical" evidence="8">
    <location>
        <begin position="678"/>
        <end position="699"/>
    </location>
</feature>
<feature type="transmembrane region" description="Helical" evidence="8">
    <location>
        <begin position="479"/>
        <end position="498"/>
    </location>
</feature>
<evidence type="ECO:0000259" key="14">
    <source>
        <dbReference type="Pfam" id="PF21088"/>
    </source>
</evidence>
<dbReference type="Pfam" id="PF12795">
    <property type="entry name" value="MscS_porin"/>
    <property type="match status" value="1"/>
</dbReference>
<evidence type="ECO:0000259" key="11">
    <source>
        <dbReference type="Pfam" id="PF12794"/>
    </source>
</evidence>
<evidence type="ECO:0000259" key="12">
    <source>
        <dbReference type="Pfam" id="PF12795"/>
    </source>
</evidence>
<keyword evidence="5 8" id="KW-1133">Transmembrane helix</keyword>
<comment type="subcellular location">
    <subcellularLocation>
        <location evidence="1">Cell membrane</location>
        <topology evidence="1">Multi-pass membrane protein</topology>
    </subcellularLocation>
</comment>
<dbReference type="InterPro" id="IPR025692">
    <property type="entry name" value="MscS_IM_dom1"/>
</dbReference>
<feature type="coiled-coil region" evidence="7">
    <location>
        <begin position="108"/>
        <end position="135"/>
    </location>
</feature>
<dbReference type="SUPFAM" id="SSF82689">
    <property type="entry name" value="Mechanosensitive channel protein MscS (YggB), C-terminal domain"/>
    <property type="match status" value="1"/>
</dbReference>
<dbReference type="Gene3D" id="2.30.30.60">
    <property type="match status" value="1"/>
</dbReference>
<dbReference type="RefSeq" id="WP_329773582.1">
    <property type="nucleotide sequence ID" value="NZ_JAYDYW010000001.1"/>
</dbReference>
<evidence type="ECO:0000259" key="13">
    <source>
        <dbReference type="Pfam" id="PF21082"/>
    </source>
</evidence>
<evidence type="ECO:0000313" key="15">
    <source>
        <dbReference type="EMBL" id="MEE1672280.1"/>
    </source>
</evidence>
<dbReference type="Gene3D" id="3.30.70.100">
    <property type="match status" value="1"/>
</dbReference>
<evidence type="ECO:0000259" key="10">
    <source>
        <dbReference type="Pfam" id="PF00924"/>
    </source>
</evidence>
<keyword evidence="7" id="KW-0175">Coiled coil</keyword>
<evidence type="ECO:0000313" key="16">
    <source>
        <dbReference type="Proteomes" id="UP001310248"/>
    </source>
</evidence>
<feature type="domain" description="Mechanosensitive ion channel transmembrane helices 2/3" evidence="14">
    <location>
        <begin position="882"/>
        <end position="923"/>
    </location>
</feature>